<comment type="caution">
    <text evidence="3">The sequence shown here is derived from an EMBL/GenBank/DDBJ whole genome shotgun (WGS) entry which is preliminary data.</text>
</comment>
<evidence type="ECO:0000313" key="5">
    <source>
        <dbReference type="Proteomes" id="UP000033451"/>
    </source>
</evidence>
<dbReference type="EMBL" id="JYIY01000080">
    <property type="protein sequence ID" value="KJL34929.1"/>
    <property type="molecule type" value="Genomic_DNA"/>
</dbReference>
<dbReference type="InterPro" id="IPR046231">
    <property type="entry name" value="DUF6264"/>
</dbReference>
<organism evidence="3 5">
    <name type="scientific">Microbacterium ginsengisoli</name>
    <dbReference type="NCBI Taxonomy" id="400772"/>
    <lineage>
        <taxon>Bacteria</taxon>
        <taxon>Bacillati</taxon>
        <taxon>Actinomycetota</taxon>
        <taxon>Actinomycetes</taxon>
        <taxon>Micrococcales</taxon>
        <taxon>Microbacteriaceae</taxon>
        <taxon>Microbacterium</taxon>
    </lineage>
</organism>
<keyword evidence="2" id="KW-0472">Membrane</keyword>
<evidence type="ECO:0000313" key="3">
    <source>
        <dbReference type="EMBL" id="KJL34929.1"/>
    </source>
</evidence>
<keyword evidence="2" id="KW-0812">Transmembrane</keyword>
<name>A0A0F0LQG4_9MICO</name>
<dbReference type="EMBL" id="JYIY01000080">
    <property type="protein sequence ID" value="KJL34986.1"/>
    <property type="molecule type" value="Genomic_DNA"/>
</dbReference>
<gene>
    <name evidence="3" type="ORF">RR49_02821</name>
    <name evidence="4" type="ORF">RR49_02880</name>
</gene>
<keyword evidence="5" id="KW-1185">Reference proteome</keyword>
<sequence>MPRVAATPGRWEGDPAVSDPQESPEERPRPQFGEYATPEEQRARIRQPSVTDHLSDGIAPPPPAAPPVLPPPAPVSGAAVRRPRLIDRVATFVLLGYGLVTVLSAIPQFVDFTGFVSTLSQVMGLRSDLPVPASGRAWGIAAAVVLGVGWLATFVLSWAVTRSGRLAFWIPLVAGAVINILASFLVVVPLLSDPAFLTAIQSVGVIAPSSTAT</sequence>
<reference evidence="3 5" key="1">
    <citation type="submission" date="2015-02" db="EMBL/GenBank/DDBJ databases">
        <title>Draft genome sequences of ten Microbacterium spp. with emphasis on heavy metal contaminated environments.</title>
        <authorList>
            <person name="Corretto E."/>
        </authorList>
    </citation>
    <scope>NUCLEOTIDE SEQUENCE [LARGE SCALE GENOMIC DNA]</scope>
    <source>
        <strain evidence="3 5">DSM 18659</strain>
    </source>
</reference>
<feature type="transmembrane region" description="Helical" evidence="2">
    <location>
        <begin position="137"/>
        <end position="159"/>
    </location>
</feature>
<dbReference type="AlphaFoldDB" id="A0A0F0LQG4"/>
<evidence type="ECO:0000256" key="1">
    <source>
        <dbReference type="SAM" id="MobiDB-lite"/>
    </source>
</evidence>
<accession>A0A0F0LQG4</accession>
<feature type="region of interest" description="Disordered" evidence="1">
    <location>
        <begin position="1"/>
        <end position="71"/>
    </location>
</feature>
<feature type="transmembrane region" description="Helical" evidence="2">
    <location>
        <begin position="89"/>
        <end position="110"/>
    </location>
</feature>
<proteinExistence type="predicted"/>
<evidence type="ECO:0000313" key="4">
    <source>
        <dbReference type="EMBL" id="KJL34986.1"/>
    </source>
</evidence>
<dbReference type="PATRIC" id="fig|400772.4.peg.2836"/>
<feature type="transmembrane region" description="Helical" evidence="2">
    <location>
        <begin position="166"/>
        <end position="188"/>
    </location>
</feature>
<evidence type="ECO:0000256" key="2">
    <source>
        <dbReference type="SAM" id="Phobius"/>
    </source>
</evidence>
<keyword evidence="2" id="KW-1133">Transmembrane helix</keyword>
<dbReference type="Pfam" id="PF19779">
    <property type="entry name" value="DUF6264"/>
    <property type="match status" value="1"/>
</dbReference>
<dbReference type="Proteomes" id="UP000033451">
    <property type="component" value="Unassembled WGS sequence"/>
</dbReference>
<feature type="compositionally biased region" description="Pro residues" evidence="1">
    <location>
        <begin position="59"/>
        <end position="71"/>
    </location>
</feature>
<dbReference type="STRING" id="400772.RR49_02821"/>
<protein>
    <submittedName>
        <fullName evidence="3">Uncharacterized protein</fullName>
    </submittedName>
</protein>